<gene>
    <name evidence="2" type="ORF">GGR03_000306</name>
</gene>
<protein>
    <submittedName>
        <fullName evidence="2">Antitoxin (DNA-binding transcriptional repressor) of toxin-antitoxin stability system</fullName>
    </submittedName>
</protein>
<proteinExistence type="inferred from homology"/>
<dbReference type="Proteomes" id="UP000588647">
    <property type="component" value="Unassembled WGS sequence"/>
</dbReference>
<dbReference type="InterPro" id="IPR036165">
    <property type="entry name" value="YefM-like_sf"/>
</dbReference>
<sequence length="128" mass="13998">MSKITTTSLLTERLRKAVTLGPTDALVMVADFLIEVTGAKLTAQAARDNLPELLDRVRKGEIQTIGTAPEEMVLLVSVRDLTGIIRSVSQPETLGDPLDAIGFLPSDEHRLTVRSGRPRRKPRIQNDG</sequence>
<dbReference type="AlphaFoldDB" id="A0A7W6H9R8"/>
<evidence type="ECO:0000256" key="1">
    <source>
        <dbReference type="ARBA" id="ARBA00009981"/>
    </source>
</evidence>
<name>A0A7W6H9R8_9HYPH</name>
<organism evidence="2 3">
    <name type="scientific">Aurantimonas endophytica</name>
    <dbReference type="NCBI Taxonomy" id="1522175"/>
    <lineage>
        <taxon>Bacteria</taxon>
        <taxon>Pseudomonadati</taxon>
        <taxon>Pseudomonadota</taxon>
        <taxon>Alphaproteobacteria</taxon>
        <taxon>Hyphomicrobiales</taxon>
        <taxon>Aurantimonadaceae</taxon>
        <taxon>Aurantimonas</taxon>
    </lineage>
</organism>
<evidence type="ECO:0000313" key="3">
    <source>
        <dbReference type="Proteomes" id="UP000588647"/>
    </source>
</evidence>
<reference evidence="2 3" key="1">
    <citation type="submission" date="2020-08" db="EMBL/GenBank/DDBJ databases">
        <title>Genomic Encyclopedia of Type Strains, Phase IV (KMG-IV): sequencing the most valuable type-strain genomes for metagenomic binning, comparative biology and taxonomic classification.</title>
        <authorList>
            <person name="Goeker M."/>
        </authorList>
    </citation>
    <scope>NUCLEOTIDE SEQUENCE [LARGE SCALE GENOMIC DNA]</scope>
    <source>
        <strain evidence="2 3">DSM 103570</strain>
    </source>
</reference>
<evidence type="ECO:0000313" key="2">
    <source>
        <dbReference type="EMBL" id="MBB4001259.1"/>
    </source>
</evidence>
<dbReference type="EMBL" id="JACIEM010000001">
    <property type="protein sequence ID" value="MBB4001259.1"/>
    <property type="molecule type" value="Genomic_DNA"/>
</dbReference>
<accession>A0A7W6H9R8</accession>
<comment type="caution">
    <text evidence="2">The sequence shown here is derived from an EMBL/GenBank/DDBJ whole genome shotgun (WGS) entry which is preliminary data.</text>
</comment>
<dbReference type="RefSeq" id="WP_183205704.1">
    <property type="nucleotide sequence ID" value="NZ_JAAAMM010000001.1"/>
</dbReference>
<dbReference type="GO" id="GO:0003677">
    <property type="term" value="F:DNA binding"/>
    <property type="evidence" value="ECO:0007669"/>
    <property type="project" value="UniProtKB-KW"/>
</dbReference>
<comment type="similarity">
    <text evidence="1">Belongs to the phD/YefM antitoxin family.</text>
</comment>
<keyword evidence="2" id="KW-0238">DNA-binding</keyword>
<dbReference type="SUPFAM" id="SSF143120">
    <property type="entry name" value="YefM-like"/>
    <property type="match status" value="1"/>
</dbReference>
<keyword evidence="3" id="KW-1185">Reference proteome</keyword>